<protein>
    <submittedName>
        <fullName evidence="1">Uncharacterized protein</fullName>
    </submittedName>
</protein>
<dbReference type="AlphaFoldDB" id="A0AAV3SEW7"/>
<dbReference type="RefSeq" id="WP_244702482.1">
    <property type="nucleotide sequence ID" value="NZ_BAAADN010000017.1"/>
</dbReference>
<dbReference type="Proteomes" id="UP000830542">
    <property type="component" value="Chromosome"/>
</dbReference>
<dbReference type="Proteomes" id="UP001500962">
    <property type="component" value="Unassembled WGS sequence"/>
</dbReference>
<accession>A0AAV3SEW7</accession>
<evidence type="ECO:0000313" key="3">
    <source>
        <dbReference type="Proteomes" id="UP000830542"/>
    </source>
</evidence>
<organism evidence="1 4">
    <name type="scientific">Halococcus dombrowskii</name>
    <dbReference type="NCBI Taxonomy" id="179637"/>
    <lineage>
        <taxon>Archaea</taxon>
        <taxon>Methanobacteriati</taxon>
        <taxon>Methanobacteriota</taxon>
        <taxon>Stenosarchaea group</taxon>
        <taxon>Halobacteria</taxon>
        <taxon>Halobacteriales</taxon>
        <taxon>Halococcaceae</taxon>
        <taxon>Halococcus</taxon>
    </lineage>
</organism>
<gene>
    <name evidence="1" type="ORF">GCM10008985_09400</name>
    <name evidence="2" type="ORF">MUK72_00195</name>
</gene>
<dbReference type="EMBL" id="BAAADN010000017">
    <property type="protein sequence ID" value="GAA0455644.1"/>
    <property type="molecule type" value="Genomic_DNA"/>
</dbReference>
<dbReference type="EMBL" id="CP095005">
    <property type="protein sequence ID" value="UOO95161.1"/>
    <property type="molecule type" value="Genomic_DNA"/>
</dbReference>
<reference evidence="1" key="3">
    <citation type="submission" date="2023-12" db="EMBL/GenBank/DDBJ databases">
        <authorList>
            <person name="Sun Q."/>
            <person name="Inoue M."/>
        </authorList>
    </citation>
    <scope>NUCLEOTIDE SEQUENCE</scope>
    <source>
        <strain evidence="1">JCM 12289</strain>
    </source>
</reference>
<reference evidence="1" key="1">
    <citation type="journal article" date="2014" name="Int. J. Syst. Evol. Microbiol.">
        <title>Complete genome sequence of Corynebacterium casei LMG S-19264T (=DSM 44701T), isolated from a smear-ripened cheese.</title>
        <authorList>
            <consortium name="US DOE Joint Genome Institute (JGI-PGF)"/>
            <person name="Walter F."/>
            <person name="Albersmeier A."/>
            <person name="Kalinowski J."/>
            <person name="Ruckert C."/>
        </authorList>
    </citation>
    <scope>NUCLEOTIDE SEQUENCE</scope>
    <source>
        <strain evidence="1">JCM 12289</strain>
    </source>
</reference>
<reference evidence="2" key="2">
    <citation type="submission" date="2022-04" db="EMBL/GenBank/DDBJ databases">
        <title>Sequencing and genomic assembly of Halococcus dombrowskii.</title>
        <authorList>
            <person name="Lim S.W."/>
            <person name="MacLea K.S."/>
        </authorList>
    </citation>
    <scope>NUCLEOTIDE SEQUENCE</scope>
    <source>
        <strain evidence="2">H4</strain>
    </source>
</reference>
<proteinExistence type="predicted"/>
<evidence type="ECO:0000313" key="2">
    <source>
        <dbReference type="EMBL" id="UOO95161.1"/>
    </source>
</evidence>
<keyword evidence="3" id="KW-1185">Reference proteome</keyword>
<evidence type="ECO:0000313" key="4">
    <source>
        <dbReference type="Proteomes" id="UP001500962"/>
    </source>
</evidence>
<dbReference type="KEGG" id="hdo:MUK72_00195"/>
<dbReference type="GeneID" id="71760221"/>
<sequence length="52" mass="5656">MRRFVVAVEKPDKSEQRVCRAAASALIIGGPPYDCPTADLLSLNAATIVKRR</sequence>
<name>A0AAV3SEW7_HALDO</name>
<evidence type="ECO:0000313" key="1">
    <source>
        <dbReference type="EMBL" id="GAA0455644.1"/>
    </source>
</evidence>